<comment type="catalytic activity">
    <reaction evidence="1">
        <text>L-aspartyl-tRNA(Asn) + L-glutamine + ATP + H2O = L-asparaginyl-tRNA(Asn) + L-glutamate + ADP + phosphate + 2 H(+)</text>
        <dbReference type="Rhea" id="RHEA:14513"/>
        <dbReference type="Rhea" id="RHEA-COMP:9674"/>
        <dbReference type="Rhea" id="RHEA-COMP:9677"/>
        <dbReference type="ChEBI" id="CHEBI:15377"/>
        <dbReference type="ChEBI" id="CHEBI:15378"/>
        <dbReference type="ChEBI" id="CHEBI:29985"/>
        <dbReference type="ChEBI" id="CHEBI:30616"/>
        <dbReference type="ChEBI" id="CHEBI:43474"/>
        <dbReference type="ChEBI" id="CHEBI:58359"/>
        <dbReference type="ChEBI" id="CHEBI:78515"/>
        <dbReference type="ChEBI" id="CHEBI:78516"/>
        <dbReference type="ChEBI" id="CHEBI:456216"/>
    </reaction>
</comment>
<evidence type="ECO:0000256" key="1">
    <source>
        <dbReference type="HAMAP-Rule" id="MF_00122"/>
    </source>
</evidence>
<dbReference type="Proteomes" id="UP000176662">
    <property type="component" value="Unassembled WGS sequence"/>
</dbReference>
<comment type="subunit">
    <text evidence="1">Heterotrimer of A, B and C subunits.</text>
</comment>
<evidence type="ECO:0000313" key="3">
    <source>
        <dbReference type="Proteomes" id="UP000176662"/>
    </source>
</evidence>
<dbReference type="GO" id="GO:0006412">
    <property type="term" value="P:translation"/>
    <property type="evidence" value="ECO:0007669"/>
    <property type="project" value="UniProtKB-UniRule"/>
</dbReference>
<dbReference type="PANTHER" id="PTHR15004">
    <property type="entry name" value="GLUTAMYL-TRNA(GLN) AMIDOTRANSFERASE SUBUNIT C, MITOCHONDRIAL"/>
    <property type="match status" value="1"/>
</dbReference>
<dbReference type="GO" id="GO:0070681">
    <property type="term" value="P:glutaminyl-tRNAGln biosynthesis via transamidation"/>
    <property type="evidence" value="ECO:0007669"/>
    <property type="project" value="TreeGrafter"/>
</dbReference>
<dbReference type="GO" id="GO:0016740">
    <property type="term" value="F:transferase activity"/>
    <property type="evidence" value="ECO:0007669"/>
    <property type="project" value="UniProtKB-KW"/>
</dbReference>
<dbReference type="InterPro" id="IPR036113">
    <property type="entry name" value="Asp/Glu-ADT_sf_sub_c"/>
</dbReference>
<dbReference type="InterPro" id="IPR003837">
    <property type="entry name" value="GatC"/>
</dbReference>
<keyword evidence="1" id="KW-0547">Nucleotide-binding</keyword>
<dbReference type="Pfam" id="PF02686">
    <property type="entry name" value="GatC"/>
    <property type="match status" value="1"/>
</dbReference>
<dbReference type="GO" id="GO:0006450">
    <property type="term" value="P:regulation of translational fidelity"/>
    <property type="evidence" value="ECO:0007669"/>
    <property type="project" value="InterPro"/>
</dbReference>
<gene>
    <name evidence="1" type="primary">gatC</name>
    <name evidence="2" type="ORF">A2Z68_01635</name>
</gene>
<reference evidence="2 3" key="1">
    <citation type="journal article" date="2016" name="Nat. Commun.">
        <title>Thousands of microbial genomes shed light on interconnected biogeochemical processes in an aquifer system.</title>
        <authorList>
            <person name="Anantharaman K."/>
            <person name="Brown C.T."/>
            <person name="Hug L.A."/>
            <person name="Sharon I."/>
            <person name="Castelle C.J."/>
            <person name="Probst A.J."/>
            <person name="Thomas B.C."/>
            <person name="Singh A."/>
            <person name="Wilkins M.J."/>
            <person name="Karaoz U."/>
            <person name="Brodie E.L."/>
            <person name="Williams K.H."/>
            <person name="Hubbard S.S."/>
            <person name="Banfield J.F."/>
        </authorList>
    </citation>
    <scope>NUCLEOTIDE SEQUENCE [LARGE SCALE GENOMIC DNA]</scope>
</reference>
<dbReference type="GO" id="GO:0050567">
    <property type="term" value="F:glutaminyl-tRNA synthase (glutamine-hydrolyzing) activity"/>
    <property type="evidence" value="ECO:0007669"/>
    <property type="project" value="UniProtKB-UniRule"/>
</dbReference>
<dbReference type="PANTHER" id="PTHR15004:SF0">
    <property type="entry name" value="GLUTAMYL-TRNA(GLN) AMIDOTRANSFERASE SUBUNIT C, MITOCHONDRIAL"/>
    <property type="match status" value="1"/>
</dbReference>
<dbReference type="EMBL" id="MHLX01000006">
    <property type="protein sequence ID" value="OGZ19310.1"/>
    <property type="molecule type" value="Genomic_DNA"/>
</dbReference>
<dbReference type="AlphaFoldDB" id="A0A1G2E1U6"/>
<organism evidence="2 3">
    <name type="scientific">Candidatus Nealsonbacteria bacterium RBG_13_38_11</name>
    <dbReference type="NCBI Taxonomy" id="1801662"/>
    <lineage>
        <taxon>Bacteria</taxon>
        <taxon>Candidatus Nealsoniibacteriota</taxon>
    </lineage>
</organism>
<dbReference type="SUPFAM" id="SSF141000">
    <property type="entry name" value="Glu-tRNAGln amidotransferase C subunit"/>
    <property type="match status" value="1"/>
</dbReference>
<accession>A0A1G2E1U6</accession>
<comment type="catalytic activity">
    <reaction evidence="1">
        <text>L-glutamyl-tRNA(Gln) + L-glutamine + ATP + H2O = L-glutaminyl-tRNA(Gln) + L-glutamate + ADP + phosphate + H(+)</text>
        <dbReference type="Rhea" id="RHEA:17521"/>
        <dbReference type="Rhea" id="RHEA-COMP:9681"/>
        <dbReference type="Rhea" id="RHEA-COMP:9684"/>
        <dbReference type="ChEBI" id="CHEBI:15377"/>
        <dbReference type="ChEBI" id="CHEBI:15378"/>
        <dbReference type="ChEBI" id="CHEBI:29985"/>
        <dbReference type="ChEBI" id="CHEBI:30616"/>
        <dbReference type="ChEBI" id="CHEBI:43474"/>
        <dbReference type="ChEBI" id="CHEBI:58359"/>
        <dbReference type="ChEBI" id="CHEBI:78520"/>
        <dbReference type="ChEBI" id="CHEBI:78521"/>
        <dbReference type="ChEBI" id="CHEBI:456216"/>
    </reaction>
</comment>
<keyword evidence="1" id="KW-0067">ATP-binding</keyword>
<dbReference type="GO" id="GO:0005524">
    <property type="term" value="F:ATP binding"/>
    <property type="evidence" value="ECO:0007669"/>
    <property type="project" value="UniProtKB-KW"/>
</dbReference>
<dbReference type="HAMAP" id="MF_00122">
    <property type="entry name" value="GatC"/>
    <property type="match status" value="1"/>
</dbReference>
<evidence type="ECO:0000313" key="2">
    <source>
        <dbReference type="EMBL" id="OGZ19310.1"/>
    </source>
</evidence>
<keyword evidence="2" id="KW-0808">Transferase</keyword>
<keyword evidence="1" id="KW-0436">Ligase</keyword>
<dbReference type="GO" id="GO:0050566">
    <property type="term" value="F:asparaginyl-tRNA synthase (glutamine-hydrolyzing) activity"/>
    <property type="evidence" value="ECO:0007669"/>
    <property type="project" value="RHEA"/>
</dbReference>
<sequence>MISKEEVQHIAKLARLGLTDQEIEKYQKELSLILDYFEKLKEVNISGIEPTSHSIKVENVLRKDESKGKGSSRKLIESFPDRKEDYLKVKSILK</sequence>
<comment type="function">
    <text evidence="1">Allows the formation of correctly charged Asn-tRNA(Asn) or Gln-tRNA(Gln) through the transamidation of misacylated Asp-tRNA(Asn) or Glu-tRNA(Gln) in organisms which lack either or both of asparaginyl-tRNA or glutaminyl-tRNA synthetases. The reaction takes place in the presence of glutamine and ATP through an activated phospho-Asp-tRNA(Asn) or phospho-Glu-tRNA(Gln).</text>
</comment>
<dbReference type="EC" id="6.3.5.-" evidence="1"/>
<comment type="similarity">
    <text evidence="1">Belongs to the GatC family.</text>
</comment>
<comment type="caution">
    <text evidence="2">The sequence shown here is derived from an EMBL/GenBank/DDBJ whole genome shotgun (WGS) entry which is preliminary data.</text>
</comment>
<proteinExistence type="inferred from homology"/>
<dbReference type="NCBIfam" id="TIGR00135">
    <property type="entry name" value="gatC"/>
    <property type="match status" value="1"/>
</dbReference>
<name>A0A1G2E1U6_9BACT</name>
<keyword evidence="1" id="KW-0648">Protein biosynthesis</keyword>
<protein>
    <recommendedName>
        <fullName evidence="1">Aspartyl/glutamyl-tRNA(Asn/Gln) amidotransferase subunit C</fullName>
        <shortName evidence="1">Asp/Glu-ADT subunit C</shortName>
        <ecNumber evidence="1">6.3.5.-</ecNumber>
    </recommendedName>
</protein>
<dbReference type="Gene3D" id="1.10.20.60">
    <property type="entry name" value="Glu-tRNAGln amidotransferase C subunit, N-terminal domain"/>
    <property type="match status" value="1"/>
</dbReference>